<evidence type="ECO:0000313" key="1">
    <source>
        <dbReference type="EMBL" id="CAE6801130.1"/>
    </source>
</evidence>
<proteinExistence type="predicted"/>
<organism evidence="1 2">
    <name type="scientific">Nitrospira defluvii</name>
    <dbReference type="NCBI Taxonomy" id="330214"/>
    <lineage>
        <taxon>Bacteria</taxon>
        <taxon>Pseudomonadati</taxon>
        <taxon>Nitrospirota</taxon>
        <taxon>Nitrospiria</taxon>
        <taxon>Nitrospirales</taxon>
        <taxon>Nitrospiraceae</taxon>
        <taxon>Nitrospira</taxon>
    </lineage>
</organism>
<gene>
    <name evidence="1" type="ORF">NSPZN2_80069</name>
</gene>
<keyword evidence="2" id="KW-1185">Reference proteome</keyword>
<accession>A0ABN7ME30</accession>
<dbReference type="EMBL" id="CAJNBJ010000021">
    <property type="protein sequence ID" value="CAE6801130.1"/>
    <property type="molecule type" value="Genomic_DNA"/>
</dbReference>
<evidence type="ECO:0000313" key="2">
    <source>
        <dbReference type="Proteomes" id="UP000675880"/>
    </source>
</evidence>
<name>A0ABN7ME30_9BACT</name>
<reference evidence="1 2" key="1">
    <citation type="submission" date="2021-02" db="EMBL/GenBank/DDBJ databases">
        <authorList>
            <person name="Han P."/>
        </authorList>
    </citation>
    <scope>NUCLEOTIDE SEQUENCE [LARGE SCALE GENOMIC DNA]</scope>
    <source>
        <strain evidence="1">Candidatus Nitrospira sp. ZN2</strain>
    </source>
</reference>
<sequence length="101" mass="10746">MSMNALATAGKRWALVALYALLLFSLQPLLLDHTFATGTSHEHSDRDACAWLDHAASAGLHSSAPPLSLVQIITSASSVLTTPHRSIVRSHVSVRGPPILL</sequence>
<protein>
    <submittedName>
        <fullName evidence="1">Uncharacterized protein</fullName>
    </submittedName>
</protein>
<dbReference type="Proteomes" id="UP000675880">
    <property type="component" value="Unassembled WGS sequence"/>
</dbReference>
<comment type="caution">
    <text evidence="1">The sequence shown here is derived from an EMBL/GenBank/DDBJ whole genome shotgun (WGS) entry which is preliminary data.</text>
</comment>